<protein>
    <submittedName>
        <fullName evidence="2">Uncharacterized protein</fullName>
    </submittedName>
</protein>
<evidence type="ECO:0000313" key="2">
    <source>
        <dbReference type="EMBL" id="KAF3970425.1"/>
    </source>
</evidence>
<organism evidence="2 3">
    <name type="scientific">Castanea mollissima</name>
    <name type="common">Chinese chestnut</name>
    <dbReference type="NCBI Taxonomy" id="60419"/>
    <lineage>
        <taxon>Eukaryota</taxon>
        <taxon>Viridiplantae</taxon>
        <taxon>Streptophyta</taxon>
        <taxon>Embryophyta</taxon>
        <taxon>Tracheophyta</taxon>
        <taxon>Spermatophyta</taxon>
        <taxon>Magnoliopsida</taxon>
        <taxon>eudicotyledons</taxon>
        <taxon>Gunneridae</taxon>
        <taxon>Pentapetalae</taxon>
        <taxon>rosids</taxon>
        <taxon>fabids</taxon>
        <taxon>Fagales</taxon>
        <taxon>Fagaceae</taxon>
        <taxon>Castanea</taxon>
    </lineage>
</organism>
<keyword evidence="3" id="KW-1185">Reference proteome</keyword>
<evidence type="ECO:0000256" key="1">
    <source>
        <dbReference type="SAM" id="MobiDB-lite"/>
    </source>
</evidence>
<proteinExistence type="predicted"/>
<evidence type="ECO:0000313" key="3">
    <source>
        <dbReference type="Proteomes" id="UP000737018"/>
    </source>
</evidence>
<name>A0A8J4RIA4_9ROSI</name>
<gene>
    <name evidence="2" type="ORF">CMV_005883</name>
</gene>
<dbReference type="Proteomes" id="UP000737018">
    <property type="component" value="Unassembled WGS sequence"/>
</dbReference>
<feature type="region of interest" description="Disordered" evidence="1">
    <location>
        <begin position="117"/>
        <end position="153"/>
    </location>
</feature>
<accession>A0A8J4RIA4</accession>
<dbReference type="AlphaFoldDB" id="A0A8J4RIA4"/>
<sequence length="250" mass="28627">MPHDDYKDKMVDYDCGSDGHKSKINCYLTSTRDDGENSRICRVRSNKKEYQLNGLLWVWNEEFYFSRDCWKWVRCETNYGRVGLGGKEVAGALAGLSGFGFGFVFETVFDELERTVTSDVAPRQQPPRHYRDTPKWAPSKVKPRELNSPQPNPSSIMDWAYRELLSNLQPMGLPGPQSSTHYWDGSTNRVFHGRAEHIPVKEPAATVPIPIAYPIPVEETKPEEFDTKMVVRKKMTTDHFLPKGRSAPQQ</sequence>
<dbReference type="EMBL" id="JRKL02000535">
    <property type="protein sequence ID" value="KAF3970425.1"/>
    <property type="molecule type" value="Genomic_DNA"/>
</dbReference>
<comment type="caution">
    <text evidence="2">The sequence shown here is derived from an EMBL/GenBank/DDBJ whole genome shotgun (WGS) entry which is preliminary data.</text>
</comment>
<reference evidence="2" key="1">
    <citation type="submission" date="2020-03" db="EMBL/GenBank/DDBJ databases">
        <title>Castanea mollissima Vanexum genome sequencing.</title>
        <authorList>
            <person name="Staton M."/>
        </authorList>
    </citation>
    <scope>NUCLEOTIDE SEQUENCE</scope>
    <source>
        <tissue evidence="2">Leaf</tissue>
    </source>
</reference>